<dbReference type="EMBL" id="PVEM01000001">
    <property type="protein sequence ID" value="PTD13295.1"/>
    <property type="molecule type" value="Genomic_DNA"/>
</dbReference>
<dbReference type="AlphaFoldDB" id="A0A2T4HBZ1"/>
<protein>
    <submittedName>
        <fullName evidence="1">Uncharacterized protein</fullName>
    </submittedName>
</protein>
<proteinExistence type="predicted"/>
<dbReference type="OMA" id="NKQWGYY"/>
<keyword evidence="2" id="KW-1185">Reference proteome</keyword>
<sequence length="183" mass="20867">MRVLEFDCGFSVYPPLDPNDPNTIDLYKTFLTTVSAKFEGRVEPSALSADKRILITPETPRPDHASISPTNAAAFYCFMLHGLPKIPADAAHCDKFLDFSLSFRHNDGWSKETVEEYLREVYVIAVNHFGDRVRYWHGLYGRRSNKQWGYYTRADIDAAEDLVGKALVRKPDVKERKDGHIVA</sequence>
<comment type="caution">
    <text evidence="1">The sequence shown here is derived from an EMBL/GenBank/DDBJ whole genome shotgun (WGS) entry which is preliminary data.</text>
</comment>
<accession>A0A2T4HBZ1</accession>
<evidence type="ECO:0000313" key="1">
    <source>
        <dbReference type="EMBL" id="PTD13295.1"/>
    </source>
</evidence>
<dbReference type="OrthoDB" id="5076487at2759"/>
<reference evidence="1 2" key="1">
    <citation type="submission" date="2018-02" db="EMBL/GenBank/DDBJ databases">
        <title>Fusarium culmorum secondary metabolites in fungal-bacterial-plant interactions.</title>
        <authorList>
            <person name="Schmidt R."/>
        </authorList>
    </citation>
    <scope>NUCLEOTIDE SEQUENCE [LARGE SCALE GENOMIC DNA]</scope>
    <source>
        <strain evidence="1 2">PV</strain>
    </source>
</reference>
<dbReference type="Proteomes" id="UP000241587">
    <property type="component" value="Unassembled WGS sequence"/>
</dbReference>
<gene>
    <name evidence="1" type="ORF">FCULG_00004464</name>
</gene>
<name>A0A2T4HBZ1_FUSCU</name>
<organism evidence="1 2">
    <name type="scientific">Fusarium culmorum</name>
    <dbReference type="NCBI Taxonomy" id="5516"/>
    <lineage>
        <taxon>Eukaryota</taxon>
        <taxon>Fungi</taxon>
        <taxon>Dikarya</taxon>
        <taxon>Ascomycota</taxon>
        <taxon>Pezizomycotina</taxon>
        <taxon>Sordariomycetes</taxon>
        <taxon>Hypocreomycetidae</taxon>
        <taxon>Hypocreales</taxon>
        <taxon>Nectriaceae</taxon>
        <taxon>Fusarium</taxon>
    </lineage>
</organism>
<evidence type="ECO:0000313" key="2">
    <source>
        <dbReference type="Proteomes" id="UP000241587"/>
    </source>
</evidence>